<dbReference type="EMBL" id="QZAA01000245">
    <property type="protein sequence ID" value="RQD73599.1"/>
    <property type="molecule type" value="Genomic_DNA"/>
</dbReference>
<name>A0A424YAG6_9FIRM</name>
<keyword evidence="1" id="KW-1133">Transmembrane helix</keyword>
<gene>
    <name evidence="2" type="ORF">D5R97_09175</name>
</gene>
<protein>
    <submittedName>
        <fullName evidence="2">Flp family type IVb pilin</fullName>
    </submittedName>
</protein>
<comment type="caution">
    <text evidence="2">The sequence shown here is derived from an EMBL/GenBank/DDBJ whole genome shotgun (WGS) entry which is preliminary data.</text>
</comment>
<keyword evidence="1" id="KW-0472">Membrane</keyword>
<organism evidence="2 3">
    <name type="scientific">Candidatus Syntrophonatronum acetioxidans</name>
    <dbReference type="NCBI Taxonomy" id="1795816"/>
    <lineage>
        <taxon>Bacteria</taxon>
        <taxon>Bacillati</taxon>
        <taxon>Bacillota</taxon>
        <taxon>Clostridia</taxon>
        <taxon>Eubacteriales</taxon>
        <taxon>Syntrophomonadaceae</taxon>
        <taxon>Candidatus Syntrophonatronum</taxon>
    </lineage>
</organism>
<keyword evidence="1" id="KW-0812">Transmembrane</keyword>
<evidence type="ECO:0000256" key="1">
    <source>
        <dbReference type="SAM" id="Phobius"/>
    </source>
</evidence>
<proteinExistence type="predicted"/>
<reference evidence="2 3" key="1">
    <citation type="submission" date="2018-08" db="EMBL/GenBank/DDBJ databases">
        <title>The metabolism and importance of syntrophic acetate oxidation coupled to methane or sulfide production in haloalkaline environments.</title>
        <authorList>
            <person name="Timmers P.H.A."/>
            <person name="Vavourakis C.D."/>
            <person name="Sorokin D.Y."/>
            <person name="Sinninghe Damste J.S."/>
            <person name="Muyzer G."/>
            <person name="Stams A.J.M."/>
            <person name="Plugge C.M."/>
        </authorList>
    </citation>
    <scope>NUCLEOTIDE SEQUENCE [LARGE SCALE GENOMIC DNA]</scope>
    <source>
        <strain evidence="2">MSAO_Bac1</strain>
    </source>
</reference>
<sequence length="55" mass="6026">MDLVKKLWTDEEGQGLTEYALILGTIAIVVYVILTNIGGLLEGIYTRVEDSLGDI</sequence>
<feature type="transmembrane region" description="Helical" evidence="1">
    <location>
        <begin position="20"/>
        <end position="41"/>
    </location>
</feature>
<evidence type="ECO:0000313" key="3">
    <source>
        <dbReference type="Proteomes" id="UP000285138"/>
    </source>
</evidence>
<dbReference type="AlphaFoldDB" id="A0A424YAG6"/>
<evidence type="ECO:0000313" key="2">
    <source>
        <dbReference type="EMBL" id="RQD73599.1"/>
    </source>
</evidence>
<accession>A0A424YAG6</accession>
<dbReference type="Proteomes" id="UP000285138">
    <property type="component" value="Unassembled WGS sequence"/>
</dbReference>